<reference evidence="2 3" key="1">
    <citation type="submission" date="2019-07" db="EMBL/GenBank/DDBJ databases">
        <authorList>
            <person name="Hibberd C M."/>
            <person name="Gehrig L. J."/>
            <person name="Chang H.-W."/>
            <person name="Venkatesh S."/>
        </authorList>
    </citation>
    <scope>NUCLEOTIDE SEQUENCE [LARGE SCALE GENOMIC DNA]</scope>
    <source>
        <strain evidence="2">Dorea_longicatena_SSTS_Bg7063</strain>
    </source>
</reference>
<dbReference type="RefSeq" id="WP_144101237.1">
    <property type="nucleotide sequence ID" value="NZ_CABHNM010000054.1"/>
</dbReference>
<keyword evidence="1" id="KW-1133">Transmembrane helix</keyword>
<feature type="transmembrane region" description="Helical" evidence="1">
    <location>
        <begin position="12"/>
        <end position="32"/>
    </location>
</feature>
<keyword evidence="1" id="KW-0472">Membrane</keyword>
<evidence type="ECO:0000256" key="1">
    <source>
        <dbReference type="SAM" id="Phobius"/>
    </source>
</evidence>
<dbReference type="Proteomes" id="UP000398619">
    <property type="component" value="Unassembled WGS sequence"/>
</dbReference>
<accession>A0A564UD08</accession>
<evidence type="ECO:0000313" key="2">
    <source>
        <dbReference type="EMBL" id="VUX17433.1"/>
    </source>
</evidence>
<protein>
    <submittedName>
        <fullName evidence="2">Uncharacterized protein</fullName>
    </submittedName>
</protein>
<evidence type="ECO:0000313" key="3">
    <source>
        <dbReference type="Proteomes" id="UP000398619"/>
    </source>
</evidence>
<gene>
    <name evidence="2" type="ORF">DLSSTS7063_02397</name>
</gene>
<keyword evidence="1" id="KW-0812">Transmembrane</keyword>
<dbReference type="AlphaFoldDB" id="A0A564UD08"/>
<organism evidence="2 3">
    <name type="scientific">Dorea longicatena</name>
    <dbReference type="NCBI Taxonomy" id="88431"/>
    <lineage>
        <taxon>Bacteria</taxon>
        <taxon>Bacillati</taxon>
        <taxon>Bacillota</taxon>
        <taxon>Clostridia</taxon>
        <taxon>Lachnospirales</taxon>
        <taxon>Lachnospiraceae</taxon>
        <taxon>Dorea</taxon>
    </lineage>
</organism>
<dbReference type="EMBL" id="CABHNM010000054">
    <property type="protein sequence ID" value="VUX17433.1"/>
    <property type="molecule type" value="Genomic_DNA"/>
</dbReference>
<sequence>MRYIIAHSRLGFCWWDLLALIILLAVIIVWIAKRHDLKKEQNDYEDQLSDLYAGDSVEAGGTTATATAETVEK</sequence>
<name>A0A564UD08_9FIRM</name>
<proteinExistence type="predicted"/>